<protein>
    <submittedName>
        <fullName evidence="16">H-2 class II histocompatibility antigen, E-U alpha chain-like</fullName>
    </submittedName>
</protein>
<feature type="transmembrane region" description="Helical" evidence="13">
    <location>
        <begin position="408"/>
        <end position="428"/>
    </location>
</feature>
<keyword evidence="5" id="KW-0391">Immunity</keyword>
<dbReference type="Gene3D" id="3.10.320.10">
    <property type="entry name" value="Class II Histocompatibility Antigen, M Beta Chain, Chain B, domain 1"/>
    <property type="match status" value="1"/>
</dbReference>
<dbReference type="SUPFAM" id="SSF48726">
    <property type="entry name" value="Immunoglobulin"/>
    <property type="match status" value="1"/>
</dbReference>
<keyword evidence="15" id="KW-1185">Reference proteome</keyword>
<evidence type="ECO:0000256" key="12">
    <source>
        <dbReference type="SAM" id="MobiDB-lite"/>
    </source>
</evidence>
<dbReference type="InterPro" id="IPR013783">
    <property type="entry name" value="Ig-like_fold"/>
</dbReference>
<keyword evidence="10" id="KW-0325">Glycoprotein</keyword>
<evidence type="ECO:0000256" key="3">
    <source>
        <dbReference type="ARBA" id="ARBA00022692"/>
    </source>
</evidence>
<sequence length="441" mass="48604">MADPTPPLSRLKEKRKEGTPPPDLDLSSSKSRQGLSELSLRPTPGKKTFFRQAPPPTPSGPISRQSGGSVISRQARKRRNFPDGQERSDEPLPAPPSCLPFALPSRLRGGAASPGNRLVIPGAFFLLAQPSRGRGRDSILALPPNAVARGRAPRERPAEALLPAAAPSSSPAARLASEMARPAVRSARGPALRPSLWALLLALPLARALEVGETLVEADFFQETFPTRKEAGEERFEFDEEEIFHVDWEEKRNVWRLPDFTRFTGFETQGALGNLGILKTNLENLMKRTNWTQAQNVGPSATVYPRKPVELGDPNVLICFVDKFSPPVLNITWLKNGQVASEGVQETGFLSSVDYTFRKFSYLTFIPEEGDVYACQVDHWGLPESMTRLWYPRKPTPIPETPENVVCGLGLVFGVLGIVAGPVLFFKARKMKESNHRRGTI</sequence>
<keyword evidence="9" id="KW-1015">Disulfide bond</keyword>
<dbReference type="SUPFAM" id="SSF54452">
    <property type="entry name" value="MHC antigen-recognition domain"/>
    <property type="match status" value="1"/>
</dbReference>
<dbReference type="InterPro" id="IPR007110">
    <property type="entry name" value="Ig-like_dom"/>
</dbReference>
<dbReference type="SMART" id="SM00920">
    <property type="entry name" value="MHC_II_alpha"/>
    <property type="match status" value="1"/>
</dbReference>
<dbReference type="SMART" id="SM00407">
    <property type="entry name" value="IGc1"/>
    <property type="match status" value="1"/>
</dbReference>
<dbReference type="GeneID" id="110090804"/>
<gene>
    <name evidence="16" type="primary">LOC110090804</name>
</gene>
<evidence type="ECO:0000256" key="4">
    <source>
        <dbReference type="ARBA" id="ARBA00022729"/>
    </source>
</evidence>
<evidence type="ECO:0000256" key="1">
    <source>
        <dbReference type="ARBA" id="ARBA00004479"/>
    </source>
</evidence>
<evidence type="ECO:0000256" key="9">
    <source>
        <dbReference type="ARBA" id="ARBA00023157"/>
    </source>
</evidence>
<keyword evidence="4" id="KW-0732">Signal</keyword>
<dbReference type="InterPro" id="IPR050160">
    <property type="entry name" value="MHC/Immunoglobulin"/>
</dbReference>
<dbReference type="RefSeq" id="XP_072845053.1">
    <property type="nucleotide sequence ID" value="XM_072988952.1"/>
</dbReference>
<dbReference type="Pfam" id="PF00993">
    <property type="entry name" value="MHC_II_alpha"/>
    <property type="match status" value="1"/>
</dbReference>
<reference evidence="16" key="2">
    <citation type="submission" date="2025-08" db="UniProtKB">
        <authorList>
            <consortium name="RefSeq"/>
        </authorList>
    </citation>
    <scope>IDENTIFICATION</scope>
</reference>
<feature type="compositionally biased region" description="Basic and acidic residues" evidence="12">
    <location>
        <begin position="80"/>
        <end position="90"/>
    </location>
</feature>
<dbReference type="PROSITE" id="PS50835">
    <property type="entry name" value="IG_LIKE"/>
    <property type="match status" value="1"/>
</dbReference>
<keyword evidence="7" id="KW-1064">Adaptive immunity</keyword>
<dbReference type="PANTHER" id="PTHR19944:SF86">
    <property type="entry name" value="HLA CLASS II HISTOCOMPATIBILITY ANTIGEN, DR ALPHA CHAIN"/>
    <property type="match status" value="1"/>
</dbReference>
<evidence type="ECO:0000256" key="6">
    <source>
        <dbReference type="ARBA" id="ARBA00022989"/>
    </source>
</evidence>
<dbReference type="Gene3D" id="2.60.40.10">
    <property type="entry name" value="Immunoglobulins"/>
    <property type="match status" value="1"/>
</dbReference>
<keyword evidence="6 13" id="KW-1133">Transmembrane helix</keyword>
<dbReference type="InterPro" id="IPR003597">
    <property type="entry name" value="Ig_C1-set"/>
</dbReference>
<evidence type="ECO:0000256" key="11">
    <source>
        <dbReference type="ARBA" id="ARBA00023182"/>
    </source>
</evidence>
<dbReference type="InterPro" id="IPR001003">
    <property type="entry name" value="MHC_II_a_N"/>
</dbReference>
<dbReference type="PROSITE" id="PS00290">
    <property type="entry name" value="IG_MHC"/>
    <property type="match status" value="1"/>
</dbReference>
<comment type="subcellular location">
    <subcellularLocation>
        <location evidence="1">Membrane</location>
        <topology evidence="1">Single-pass type I membrane protein</topology>
    </subcellularLocation>
</comment>
<keyword evidence="11" id="KW-0491">MHC II</keyword>
<feature type="region of interest" description="Disordered" evidence="12">
    <location>
        <begin position="1"/>
        <end position="97"/>
    </location>
</feature>
<evidence type="ECO:0000256" key="2">
    <source>
        <dbReference type="ARBA" id="ARBA00007394"/>
    </source>
</evidence>
<dbReference type="InterPro" id="IPR003006">
    <property type="entry name" value="Ig/MHC_CS"/>
</dbReference>
<dbReference type="InterPro" id="IPR014745">
    <property type="entry name" value="MHC_II_a/b_N"/>
</dbReference>
<organism evidence="15 16">
    <name type="scientific">Pogona vitticeps</name>
    <name type="common">central bearded dragon</name>
    <dbReference type="NCBI Taxonomy" id="103695"/>
    <lineage>
        <taxon>Eukaryota</taxon>
        <taxon>Metazoa</taxon>
        <taxon>Chordata</taxon>
        <taxon>Craniata</taxon>
        <taxon>Vertebrata</taxon>
        <taxon>Euteleostomi</taxon>
        <taxon>Lepidosauria</taxon>
        <taxon>Squamata</taxon>
        <taxon>Bifurcata</taxon>
        <taxon>Unidentata</taxon>
        <taxon>Episquamata</taxon>
        <taxon>Toxicofera</taxon>
        <taxon>Iguania</taxon>
        <taxon>Acrodonta</taxon>
        <taxon>Agamidae</taxon>
        <taxon>Amphibolurinae</taxon>
        <taxon>Pogona</taxon>
    </lineage>
</organism>
<feature type="domain" description="Ig-like" evidence="14">
    <location>
        <begin position="299"/>
        <end position="387"/>
    </location>
</feature>
<dbReference type="InterPro" id="IPR011162">
    <property type="entry name" value="MHC_I/II-like_Ag-recog"/>
</dbReference>
<comment type="similarity">
    <text evidence="2">Belongs to the MHC class II family.</text>
</comment>
<dbReference type="InterPro" id="IPR036179">
    <property type="entry name" value="Ig-like_dom_sf"/>
</dbReference>
<evidence type="ECO:0000256" key="10">
    <source>
        <dbReference type="ARBA" id="ARBA00023180"/>
    </source>
</evidence>
<reference evidence="15" key="1">
    <citation type="submission" date="2025-05" db="UniProtKB">
        <authorList>
            <consortium name="RefSeq"/>
        </authorList>
    </citation>
    <scope>NUCLEOTIDE SEQUENCE [LARGE SCALE GENOMIC DNA]</scope>
</reference>
<dbReference type="Proteomes" id="UP001652642">
    <property type="component" value="Chromosome 2"/>
</dbReference>
<dbReference type="CDD" id="cd05767">
    <property type="entry name" value="IgC1_MHC_II_alpha"/>
    <property type="match status" value="1"/>
</dbReference>
<keyword evidence="8 13" id="KW-0472">Membrane</keyword>
<name>A0ABM5FI19_9SAUR</name>
<proteinExistence type="inferred from homology"/>
<evidence type="ECO:0000256" key="8">
    <source>
        <dbReference type="ARBA" id="ARBA00023136"/>
    </source>
</evidence>
<evidence type="ECO:0000256" key="7">
    <source>
        <dbReference type="ARBA" id="ARBA00023130"/>
    </source>
</evidence>
<dbReference type="PANTHER" id="PTHR19944">
    <property type="entry name" value="MHC CLASS II-RELATED"/>
    <property type="match status" value="1"/>
</dbReference>
<dbReference type="Pfam" id="PF07654">
    <property type="entry name" value="C1-set"/>
    <property type="match status" value="1"/>
</dbReference>
<evidence type="ECO:0000256" key="5">
    <source>
        <dbReference type="ARBA" id="ARBA00022859"/>
    </source>
</evidence>
<evidence type="ECO:0000313" key="15">
    <source>
        <dbReference type="Proteomes" id="UP001652642"/>
    </source>
</evidence>
<keyword evidence="3 13" id="KW-0812">Transmembrane</keyword>
<evidence type="ECO:0000259" key="14">
    <source>
        <dbReference type="PROSITE" id="PS50835"/>
    </source>
</evidence>
<accession>A0ABM5FI19</accession>
<feature type="compositionally biased region" description="Polar residues" evidence="12">
    <location>
        <begin position="60"/>
        <end position="72"/>
    </location>
</feature>
<evidence type="ECO:0000313" key="16">
    <source>
        <dbReference type="RefSeq" id="XP_072845053.1"/>
    </source>
</evidence>
<evidence type="ECO:0000256" key="13">
    <source>
        <dbReference type="SAM" id="Phobius"/>
    </source>
</evidence>